<dbReference type="EMBL" id="CP002798">
    <property type="protein sequence ID" value="AEG49860.1"/>
    <property type="molecule type" value="Genomic_DNA"/>
</dbReference>
<organism evidence="4 5">
    <name type="scientific">Sphingobium chlorophenolicum L-1</name>
    <dbReference type="NCBI Taxonomy" id="690566"/>
    <lineage>
        <taxon>Bacteria</taxon>
        <taxon>Pseudomonadati</taxon>
        <taxon>Pseudomonadota</taxon>
        <taxon>Alphaproteobacteria</taxon>
        <taxon>Sphingomonadales</taxon>
        <taxon>Sphingomonadaceae</taxon>
        <taxon>Sphingobium</taxon>
    </lineage>
</organism>
<evidence type="ECO:0000256" key="1">
    <source>
        <dbReference type="ARBA" id="ARBA00009481"/>
    </source>
</evidence>
<dbReference type="HOGENOM" id="CLU_009583_0_4_5"/>
<dbReference type="Proteomes" id="UP000007150">
    <property type="component" value="Chromosome 1"/>
</dbReference>
<comment type="similarity">
    <text evidence="1">Belongs to the glycosyltransferase group 1 family. Glycosyltransferase 4 subfamily.</text>
</comment>
<proteinExistence type="inferred from homology"/>
<dbReference type="STRING" id="690566.Sphch_2199"/>
<dbReference type="Gene3D" id="3.40.50.2000">
    <property type="entry name" value="Glycogen Phosphorylase B"/>
    <property type="match status" value="2"/>
</dbReference>
<keyword evidence="2" id="KW-0328">Glycosyltransferase</keyword>
<reference evidence="4 5" key="1">
    <citation type="submission" date="2011-05" db="EMBL/GenBank/DDBJ databases">
        <title>Complete sequence of chromosome 1 of Sphingobium chlorophenolicum L-1.</title>
        <authorList>
            <consortium name="US DOE Joint Genome Institute"/>
            <person name="Lucas S."/>
            <person name="Han J."/>
            <person name="Lapidus A."/>
            <person name="Cheng J.-F."/>
            <person name="Goodwin L."/>
            <person name="Pitluck S."/>
            <person name="Peters L."/>
            <person name="Daligault H."/>
            <person name="Han C."/>
            <person name="Tapia R."/>
            <person name="Land M."/>
            <person name="Hauser L."/>
            <person name="Kyrpides N."/>
            <person name="Ivanova N."/>
            <person name="Pagani I."/>
            <person name="Turner P."/>
            <person name="Copley S."/>
            <person name="Woyke T."/>
        </authorList>
    </citation>
    <scope>NUCLEOTIDE SEQUENCE [LARGE SCALE GENOMIC DNA]</scope>
    <source>
        <strain evidence="4 5">L-1</strain>
    </source>
</reference>
<dbReference type="KEGG" id="sch:Sphch_2199"/>
<gene>
    <name evidence="4" type="ORF">Sphch_2199</name>
</gene>
<dbReference type="RefSeq" id="WP_013848104.1">
    <property type="nucleotide sequence ID" value="NC_015593.1"/>
</dbReference>
<dbReference type="GO" id="GO:0016757">
    <property type="term" value="F:glycosyltransferase activity"/>
    <property type="evidence" value="ECO:0007669"/>
    <property type="project" value="UniProtKB-KW"/>
</dbReference>
<keyword evidence="5" id="KW-1185">Reference proteome</keyword>
<evidence type="ECO:0000256" key="2">
    <source>
        <dbReference type="ARBA" id="ARBA00022676"/>
    </source>
</evidence>
<dbReference type="PANTHER" id="PTHR12526">
    <property type="entry name" value="GLYCOSYLTRANSFERASE"/>
    <property type="match status" value="1"/>
</dbReference>
<evidence type="ECO:0000313" key="4">
    <source>
        <dbReference type="EMBL" id="AEG49860.1"/>
    </source>
</evidence>
<dbReference type="SUPFAM" id="SSF53756">
    <property type="entry name" value="UDP-Glycosyltransferase/glycogen phosphorylase"/>
    <property type="match status" value="1"/>
</dbReference>
<evidence type="ECO:0000313" key="5">
    <source>
        <dbReference type="Proteomes" id="UP000007150"/>
    </source>
</evidence>
<dbReference type="Pfam" id="PF13692">
    <property type="entry name" value="Glyco_trans_1_4"/>
    <property type="match status" value="1"/>
</dbReference>
<evidence type="ECO:0000256" key="3">
    <source>
        <dbReference type="ARBA" id="ARBA00022679"/>
    </source>
</evidence>
<dbReference type="CDD" id="cd03801">
    <property type="entry name" value="GT4_PimA-like"/>
    <property type="match status" value="1"/>
</dbReference>
<protein>
    <submittedName>
        <fullName evidence="4">Glycosyl transferase group 1</fullName>
    </submittedName>
</protein>
<keyword evidence="3 4" id="KW-0808">Transferase</keyword>
<dbReference type="PANTHER" id="PTHR12526:SF640">
    <property type="entry name" value="COLANIC ACID BIOSYNTHESIS GLYCOSYLTRANSFERASE WCAL-RELATED"/>
    <property type="match status" value="1"/>
</dbReference>
<name>F6EWS2_SPHCR</name>
<dbReference type="AlphaFoldDB" id="F6EWS2"/>
<sequence>MNAPLPRLKPADAAADKRLRICFPFSGDSIGGSHISVRGLMAHLDPLLYRPIIVTEVPDGMIANFFAGHERMDDPAAQALFVPGEAFTLRKFGRTLTGVLPRARFLRRNRIDIVHINDGRSSANWALAARLAGAKLIWHHRGDPTALGLRLLAPALAHRVLAVSSFALPPAGIWSARNRASVVHSPFDTSLEVDRAKARDALIRELGVAPDTLLLGYFGAFVPRKRPLLFVDMIARLRAMTARPVMGLMFGEARLPAMDVALRSRIADKRVGDRVKLMGYRTPGPFWIAACDQLVVPAVGEPFGRTLVEAMLVGTPIVAARSGGNIEALEGDLGLLVEPDDADALARACEGLGKSLGNGRPMALAAQADARSRFSEAAHAAQVSAIYEALRP</sequence>
<accession>F6EWS2</accession>